<proteinExistence type="inferred from homology"/>
<dbReference type="InterPro" id="IPR028431">
    <property type="entry name" value="NADP_DH_HndA-like"/>
</dbReference>
<dbReference type="GO" id="GO:0046872">
    <property type="term" value="F:metal ion binding"/>
    <property type="evidence" value="ECO:0007669"/>
    <property type="project" value="UniProtKB-KW"/>
</dbReference>
<dbReference type="GO" id="GO:0051537">
    <property type="term" value="F:2 iron, 2 sulfur cluster binding"/>
    <property type="evidence" value="ECO:0007669"/>
    <property type="project" value="UniProtKB-KW"/>
</dbReference>
<dbReference type="PIRSF" id="PIRSF000216">
    <property type="entry name" value="NADH_DH_24kDa"/>
    <property type="match status" value="1"/>
</dbReference>
<evidence type="ECO:0000256" key="4">
    <source>
        <dbReference type="ARBA" id="ARBA00023004"/>
    </source>
</evidence>
<dbReference type="Gene3D" id="1.10.10.1590">
    <property type="entry name" value="NADH-quinone oxidoreductase subunit E"/>
    <property type="match status" value="1"/>
</dbReference>
<keyword evidence="2" id="KW-0001">2Fe-2S</keyword>
<dbReference type="NCBIfam" id="NF005722">
    <property type="entry name" value="PRK07539.1-2"/>
    <property type="match status" value="1"/>
</dbReference>
<sequence length="140" mass="15162">MTPEMEKRVLPILKELQGRHRCITADMIAEVADASGATVGDVYGVATFYSFLSVKPLGEHVIMVCKSIPCWMKNSDMVIKTIEQELHCGVGQTTEDGKFSLLAVNCIGACDGAPAMMVDGKAYGNLTPEKVLEILNQLGR</sequence>
<dbReference type="InterPro" id="IPR002023">
    <property type="entry name" value="NuoE-like"/>
</dbReference>
<organism evidence="7">
    <name type="scientific">marine sediment metagenome</name>
    <dbReference type="NCBI Taxonomy" id="412755"/>
    <lineage>
        <taxon>unclassified sequences</taxon>
        <taxon>metagenomes</taxon>
        <taxon>ecological metagenomes</taxon>
    </lineage>
</organism>
<protein>
    <submittedName>
        <fullName evidence="7">Uncharacterized protein</fullName>
    </submittedName>
</protein>
<evidence type="ECO:0000256" key="2">
    <source>
        <dbReference type="ARBA" id="ARBA00022714"/>
    </source>
</evidence>
<evidence type="ECO:0000256" key="6">
    <source>
        <dbReference type="ARBA" id="ARBA00034078"/>
    </source>
</evidence>
<dbReference type="PANTHER" id="PTHR43342">
    <property type="entry name" value="NADH-QUINONE OXIDOREDUCTASE, E SUBUNIT"/>
    <property type="match status" value="1"/>
</dbReference>
<dbReference type="PANTHER" id="PTHR43342:SF1">
    <property type="entry name" value="BIFURCATING [FEFE] HYDROGENASE GAMMA SUBUNIT"/>
    <property type="match status" value="1"/>
</dbReference>
<dbReference type="AlphaFoldDB" id="X1F6G6"/>
<comment type="caution">
    <text evidence="7">The sequence shown here is derived from an EMBL/GenBank/DDBJ whole genome shotgun (WGS) entry which is preliminary data.</text>
</comment>
<dbReference type="CDD" id="cd03064">
    <property type="entry name" value="TRX_Fd_NuoE"/>
    <property type="match status" value="1"/>
</dbReference>
<keyword evidence="4" id="KW-0408">Iron</keyword>
<dbReference type="EMBL" id="BARU01005726">
    <property type="protein sequence ID" value="GAH40502.1"/>
    <property type="molecule type" value="Genomic_DNA"/>
</dbReference>
<dbReference type="InterPro" id="IPR041921">
    <property type="entry name" value="NuoE_N"/>
</dbReference>
<reference evidence="7" key="1">
    <citation type="journal article" date="2014" name="Front. Microbiol.">
        <title>High frequency of phylogenetically diverse reductive dehalogenase-homologous genes in deep subseafloor sedimentary metagenomes.</title>
        <authorList>
            <person name="Kawai M."/>
            <person name="Futagami T."/>
            <person name="Toyoda A."/>
            <person name="Takaki Y."/>
            <person name="Nishi S."/>
            <person name="Hori S."/>
            <person name="Arai W."/>
            <person name="Tsubouchi T."/>
            <person name="Morono Y."/>
            <person name="Uchiyama I."/>
            <person name="Ito T."/>
            <person name="Fujiyama A."/>
            <person name="Inagaki F."/>
            <person name="Takami H."/>
        </authorList>
    </citation>
    <scope>NUCLEOTIDE SEQUENCE</scope>
    <source>
        <strain evidence="7">Expedition CK06-06</strain>
    </source>
</reference>
<evidence type="ECO:0000256" key="5">
    <source>
        <dbReference type="ARBA" id="ARBA00023014"/>
    </source>
</evidence>
<comment type="cofactor">
    <cofactor evidence="6">
        <name>[2Fe-2S] cluster</name>
        <dbReference type="ChEBI" id="CHEBI:190135"/>
    </cofactor>
</comment>
<keyword evidence="3" id="KW-0479">Metal-binding</keyword>
<evidence type="ECO:0000313" key="7">
    <source>
        <dbReference type="EMBL" id="GAH40502.1"/>
    </source>
</evidence>
<dbReference type="SUPFAM" id="SSF52833">
    <property type="entry name" value="Thioredoxin-like"/>
    <property type="match status" value="1"/>
</dbReference>
<evidence type="ECO:0000256" key="3">
    <source>
        <dbReference type="ARBA" id="ARBA00022723"/>
    </source>
</evidence>
<keyword evidence="5" id="KW-0411">Iron-sulfur</keyword>
<comment type="similarity">
    <text evidence="1">Belongs to the complex I 24 kDa subunit family.</text>
</comment>
<dbReference type="InterPro" id="IPR042128">
    <property type="entry name" value="NuoE_dom"/>
</dbReference>
<evidence type="ECO:0000256" key="1">
    <source>
        <dbReference type="ARBA" id="ARBA00010643"/>
    </source>
</evidence>
<accession>X1F6G6</accession>
<dbReference type="GO" id="GO:0016491">
    <property type="term" value="F:oxidoreductase activity"/>
    <property type="evidence" value="ECO:0007669"/>
    <property type="project" value="InterPro"/>
</dbReference>
<dbReference type="Gene3D" id="3.40.30.10">
    <property type="entry name" value="Glutaredoxin"/>
    <property type="match status" value="1"/>
</dbReference>
<dbReference type="Pfam" id="PF01257">
    <property type="entry name" value="2Fe-2S_thioredx"/>
    <property type="match status" value="1"/>
</dbReference>
<gene>
    <name evidence="7" type="ORF">S03H2_11203</name>
</gene>
<dbReference type="InterPro" id="IPR036249">
    <property type="entry name" value="Thioredoxin-like_sf"/>
</dbReference>
<name>X1F6G6_9ZZZZ</name>